<sequence>MNRIFPLLLVCAAMASCKKDDNRPAPQDPGYEARIRFVLEDNYTFSFTSSALQFSAMQDTMTQQGPYTMFAPTNAAWLHFNVQGVSSYMWQFFTQQRLRDIMQYHIVPGSVSLRALPLGTDTAMQTLNGGPLHLEKYLENGDTMITVNGEQVSIIDNYASNGNVNGIDGIMNPEQYNTVLDMMRNEPALTMFVAALQRAGLEQVLAGNTVYTVLAPVNDAFKNSSVPGMDLTSINGILQADPAALATLLKGHFLQGRYFQRDLYRAAAATGSIVMQNGKNVAVGGTATGYNSITFNGAGIFYDNVIYNPTQVNADMPAKNGVLFKIQSILQ</sequence>
<dbReference type="PANTHER" id="PTHR10900:SF77">
    <property type="entry name" value="FI19380P1"/>
    <property type="match status" value="1"/>
</dbReference>
<dbReference type="EMBL" id="QCYK01000001">
    <property type="protein sequence ID" value="PUZ29399.1"/>
    <property type="molecule type" value="Genomic_DNA"/>
</dbReference>
<dbReference type="InterPro" id="IPR050904">
    <property type="entry name" value="Adhesion/Biosynth-related"/>
</dbReference>
<dbReference type="PANTHER" id="PTHR10900">
    <property type="entry name" value="PERIOSTIN-RELATED"/>
    <property type="match status" value="1"/>
</dbReference>
<comment type="caution">
    <text evidence="2">The sequence shown here is derived from an EMBL/GenBank/DDBJ whole genome shotgun (WGS) entry which is preliminary data.</text>
</comment>
<reference evidence="2 3" key="1">
    <citation type="submission" date="2018-04" db="EMBL/GenBank/DDBJ databases">
        <title>Chitinophaga fuyangensis sp. nov., isolated from soil in a chemical factory.</title>
        <authorList>
            <person name="Chen K."/>
        </authorList>
    </citation>
    <scope>NUCLEOTIDE SEQUENCE [LARGE SCALE GENOMIC DNA]</scope>
    <source>
        <strain evidence="2 3">LY-1</strain>
    </source>
</reference>
<dbReference type="SMART" id="SM00554">
    <property type="entry name" value="FAS1"/>
    <property type="match status" value="2"/>
</dbReference>
<dbReference type="InterPro" id="IPR000782">
    <property type="entry name" value="FAS1_domain"/>
</dbReference>
<evidence type="ECO:0000313" key="3">
    <source>
        <dbReference type="Proteomes" id="UP000244450"/>
    </source>
</evidence>
<keyword evidence="3" id="KW-1185">Reference proteome</keyword>
<dbReference type="InterPro" id="IPR036378">
    <property type="entry name" value="FAS1_dom_sf"/>
</dbReference>
<dbReference type="Proteomes" id="UP000244450">
    <property type="component" value="Unassembled WGS sequence"/>
</dbReference>
<evidence type="ECO:0000259" key="1">
    <source>
        <dbReference type="PROSITE" id="PS50213"/>
    </source>
</evidence>
<feature type="domain" description="FAS1" evidence="1">
    <location>
        <begin position="176"/>
        <end position="330"/>
    </location>
</feature>
<dbReference type="GO" id="GO:0005615">
    <property type="term" value="C:extracellular space"/>
    <property type="evidence" value="ECO:0007669"/>
    <property type="project" value="TreeGrafter"/>
</dbReference>
<dbReference type="Gene3D" id="2.30.180.10">
    <property type="entry name" value="FAS1 domain"/>
    <property type="match status" value="2"/>
</dbReference>
<dbReference type="Pfam" id="PF02469">
    <property type="entry name" value="Fasciclin"/>
    <property type="match status" value="2"/>
</dbReference>
<organism evidence="2 3">
    <name type="scientific">Chitinophaga parva</name>
    <dbReference type="NCBI Taxonomy" id="2169414"/>
    <lineage>
        <taxon>Bacteria</taxon>
        <taxon>Pseudomonadati</taxon>
        <taxon>Bacteroidota</taxon>
        <taxon>Chitinophagia</taxon>
        <taxon>Chitinophagales</taxon>
        <taxon>Chitinophagaceae</taxon>
        <taxon>Chitinophaga</taxon>
    </lineage>
</organism>
<evidence type="ECO:0000313" key="2">
    <source>
        <dbReference type="EMBL" id="PUZ29399.1"/>
    </source>
</evidence>
<dbReference type="OrthoDB" id="659398at2"/>
<proteinExistence type="predicted"/>
<accession>A0A2T7BP25</accession>
<dbReference type="RefSeq" id="WP_108686037.1">
    <property type="nucleotide sequence ID" value="NZ_QCYK01000001.1"/>
</dbReference>
<protein>
    <recommendedName>
        <fullName evidence="1">FAS1 domain-containing protein</fullName>
    </recommendedName>
</protein>
<name>A0A2T7BP25_9BACT</name>
<dbReference type="SUPFAM" id="SSF82153">
    <property type="entry name" value="FAS1 domain"/>
    <property type="match status" value="2"/>
</dbReference>
<dbReference type="AlphaFoldDB" id="A0A2T7BP25"/>
<feature type="domain" description="FAS1" evidence="1">
    <location>
        <begin position="32"/>
        <end position="171"/>
    </location>
</feature>
<gene>
    <name evidence="2" type="ORF">DCC81_08105</name>
</gene>
<dbReference type="PROSITE" id="PS51257">
    <property type="entry name" value="PROKAR_LIPOPROTEIN"/>
    <property type="match status" value="1"/>
</dbReference>
<dbReference type="PROSITE" id="PS50213">
    <property type="entry name" value="FAS1"/>
    <property type="match status" value="2"/>
</dbReference>